<sequence length="451" mass="45377">MVLFTSIFTGFAIFLTTSAIPLTIPLGATGRSLSISEDGETVSIDGKAINLARALNQASACEHRGHEKGKGAHGKGEASSNVTSAASSNAKAIYFLTNAANNSVVALKVAADGTLSDGSITATGGAGLSGVDSTGAPAAPDSLFSQGAVKVAGNFLVAVNPGSNTLSMFSISSSDPTDLTPLGSPVSTLGDFPVSVTLSTNLSLACVANSGTRAGVACLSMTSNGLAPLDKALRPFALNQTTPPSGPENTVSQTFFNKDFSALITTVKGNPAVNNTGFLSVFPIVDGAVSTAETRSSPAGTAVLFGTALLQNNDIFVTDASFGSATLSLDSNNVASVVARTNITDQKATCWATFSDLTGTAFVTDVAVNHLVEVNTATGTLIKELQLGNGNPGMIDLDSAGDFIYALSPGNASVKAAVAVFDVSGGSGTAKQIQNFNPADVPDSAQGMAFI</sequence>
<gene>
    <name evidence="1" type="ORF">L207DRAFT_561761</name>
</gene>
<organism evidence="1 2">
    <name type="scientific">Hyaloscypha variabilis (strain UAMH 11265 / GT02V1 / F)</name>
    <name type="common">Meliniomyces variabilis</name>
    <dbReference type="NCBI Taxonomy" id="1149755"/>
    <lineage>
        <taxon>Eukaryota</taxon>
        <taxon>Fungi</taxon>
        <taxon>Dikarya</taxon>
        <taxon>Ascomycota</taxon>
        <taxon>Pezizomycotina</taxon>
        <taxon>Leotiomycetes</taxon>
        <taxon>Helotiales</taxon>
        <taxon>Hyaloscyphaceae</taxon>
        <taxon>Hyaloscypha</taxon>
        <taxon>Hyaloscypha variabilis</taxon>
    </lineage>
</organism>
<evidence type="ECO:0000313" key="1">
    <source>
        <dbReference type="EMBL" id="PMD46423.1"/>
    </source>
</evidence>
<name>A0A2J6S6Q2_HYAVF</name>
<dbReference type="InterPro" id="IPR011044">
    <property type="entry name" value="Quino_amine_DH_bsu"/>
</dbReference>
<dbReference type="EMBL" id="KZ613939">
    <property type="protein sequence ID" value="PMD46423.1"/>
    <property type="molecule type" value="Genomic_DNA"/>
</dbReference>
<dbReference type="Proteomes" id="UP000235786">
    <property type="component" value="Unassembled WGS sequence"/>
</dbReference>
<proteinExistence type="predicted"/>
<evidence type="ECO:0008006" key="3">
    <source>
        <dbReference type="Google" id="ProtNLM"/>
    </source>
</evidence>
<dbReference type="InterPro" id="IPR015943">
    <property type="entry name" value="WD40/YVTN_repeat-like_dom_sf"/>
</dbReference>
<accession>A0A2J6S6Q2</accession>
<dbReference type="AlphaFoldDB" id="A0A2J6S6Q2"/>
<evidence type="ECO:0000313" key="2">
    <source>
        <dbReference type="Proteomes" id="UP000235786"/>
    </source>
</evidence>
<reference evidence="1 2" key="1">
    <citation type="submission" date="2016-04" db="EMBL/GenBank/DDBJ databases">
        <title>A degradative enzymes factory behind the ericoid mycorrhizal symbiosis.</title>
        <authorList>
            <consortium name="DOE Joint Genome Institute"/>
            <person name="Martino E."/>
            <person name="Morin E."/>
            <person name="Grelet G."/>
            <person name="Kuo A."/>
            <person name="Kohler A."/>
            <person name="Daghino S."/>
            <person name="Barry K."/>
            <person name="Choi C."/>
            <person name="Cichocki N."/>
            <person name="Clum A."/>
            <person name="Copeland A."/>
            <person name="Hainaut M."/>
            <person name="Haridas S."/>
            <person name="Labutti K."/>
            <person name="Lindquist E."/>
            <person name="Lipzen A."/>
            <person name="Khouja H.-R."/>
            <person name="Murat C."/>
            <person name="Ohm R."/>
            <person name="Olson A."/>
            <person name="Spatafora J."/>
            <person name="Veneault-Fourrey C."/>
            <person name="Henrissat B."/>
            <person name="Grigoriev I."/>
            <person name="Martin F."/>
            <person name="Perotto S."/>
        </authorList>
    </citation>
    <scope>NUCLEOTIDE SEQUENCE [LARGE SCALE GENOMIC DNA]</scope>
    <source>
        <strain evidence="1 2">F</strain>
    </source>
</reference>
<keyword evidence="2" id="KW-1185">Reference proteome</keyword>
<dbReference type="SUPFAM" id="SSF50969">
    <property type="entry name" value="YVTN repeat-like/Quinoprotein amine dehydrogenase"/>
    <property type="match status" value="1"/>
</dbReference>
<dbReference type="STRING" id="1149755.A0A2J6S6Q2"/>
<protein>
    <recommendedName>
        <fullName evidence="3">3-carboxymuconate cyclase</fullName>
    </recommendedName>
</protein>
<dbReference type="Gene3D" id="2.130.10.10">
    <property type="entry name" value="YVTN repeat-like/Quinoprotein amine dehydrogenase"/>
    <property type="match status" value="2"/>
</dbReference>
<dbReference type="OrthoDB" id="10006285at2759"/>